<feature type="compositionally biased region" description="Acidic residues" evidence="1">
    <location>
        <begin position="55"/>
        <end position="66"/>
    </location>
</feature>
<feature type="non-terminal residue" evidence="2">
    <location>
        <position position="121"/>
    </location>
</feature>
<dbReference type="EMBL" id="KQ251184">
    <property type="protein sequence ID" value="KNC70433.1"/>
    <property type="molecule type" value="Genomic_DNA"/>
</dbReference>
<evidence type="ECO:0000256" key="1">
    <source>
        <dbReference type="SAM" id="MobiDB-lite"/>
    </source>
</evidence>
<dbReference type="InterPro" id="IPR022155">
    <property type="entry name" value="DUF3684"/>
</dbReference>
<dbReference type="Proteomes" id="UP000054560">
    <property type="component" value="Unassembled WGS sequence"/>
</dbReference>
<organism evidence="2 3">
    <name type="scientific">Sphaeroforma arctica JP610</name>
    <dbReference type="NCBI Taxonomy" id="667725"/>
    <lineage>
        <taxon>Eukaryota</taxon>
        <taxon>Ichthyosporea</taxon>
        <taxon>Ichthyophonida</taxon>
        <taxon>Sphaeroforma</taxon>
    </lineage>
</organism>
<gene>
    <name evidence="2" type="ORF">SARC_17041</name>
</gene>
<evidence type="ECO:0000313" key="2">
    <source>
        <dbReference type="EMBL" id="KNC70433.1"/>
    </source>
</evidence>
<proteinExistence type="predicted"/>
<dbReference type="Pfam" id="PF12449">
    <property type="entry name" value="DUF3684"/>
    <property type="match status" value="1"/>
</dbReference>
<feature type="compositionally biased region" description="Polar residues" evidence="1">
    <location>
        <begin position="36"/>
        <end position="54"/>
    </location>
</feature>
<dbReference type="GeneID" id="25917545"/>
<name>A0A0L0F2N6_9EUKA</name>
<keyword evidence="3" id="KW-1185">Reference proteome</keyword>
<protein>
    <submittedName>
        <fullName evidence="2">Uncharacterized protein</fullName>
    </submittedName>
</protein>
<evidence type="ECO:0000313" key="3">
    <source>
        <dbReference type="Proteomes" id="UP000054560"/>
    </source>
</evidence>
<dbReference type="RefSeq" id="XP_014144335.1">
    <property type="nucleotide sequence ID" value="XM_014288860.1"/>
</dbReference>
<dbReference type="OrthoDB" id="10031156at2759"/>
<reference evidence="2 3" key="1">
    <citation type="submission" date="2011-02" db="EMBL/GenBank/DDBJ databases">
        <title>The Genome Sequence of Sphaeroforma arctica JP610.</title>
        <authorList>
            <consortium name="The Broad Institute Genome Sequencing Platform"/>
            <person name="Russ C."/>
            <person name="Cuomo C."/>
            <person name="Young S.K."/>
            <person name="Zeng Q."/>
            <person name="Gargeya S."/>
            <person name="Alvarado L."/>
            <person name="Berlin A."/>
            <person name="Chapman S.B."/>
            <person name="Chen Z."/>
            <person name="Freedman E."/>
            <person name="Gellesch M."/>
            <person name="Goldberg J."/>
            <person name="Griggs A."/>
            <person name="Gujja S."/>
            <person name="Heilman E."/>
            <person name="Heiman D."/>
            <person name="Howarth C."/>
            <person name="Mehta T."/>
            <person name="Neiman D."/>
            <person name="Pearson M."/>
            <person name="Roberts A."/>
            <person name="Saif S."/>
            <person name="Shea T."/>
            <person name="Shenoy N."/>
            <person name="Sisk P."/>
            <person name="Stolte C."/>
            <person name="Sykes S."/>
            <person name="White J."/>
            <person name="Yandava C."/>
            <person name="Burger G."/>
            <person name="Gray M.W."/>
            <person name="Holland P.W.H."/>
            <person name="King N."/>
            <person name="Lang F.B.F."/>
            <person name="Roger A.J."/>
            <person name="Ruiz-Trillo I."/>
            <person name="Haas B."/>
            <person name="Nusbaum C."/>
            <person name="Birren B."/>
        </authorList>
    </citation>
    <scope>NUCLEOTIDE SEQUENCE [LARGE SCALE GENOMIC DNA]</scope>
    <source>
        <strain evidence="2 3">JP610</strain>
    </source>
</reference>
<feature type="region of interest" description="Disordered" evidence="1">
    <location>
        <begin position="35"/>
        <end position="66"/>
    </location>
</feature>
<sequence length="121" mass="13365">MALLRECALHFDKFPNSLKNGLGTAKCLLGAKRVENSGSNTGTKGSRRQTTGDESNSDEDKDGAEEELWSETFEYELCTATECNIIDDVILQQTFNPLSAPMEEPIEVMYAALGSQRLKNE</sequence>
<dbReference type="AlphaFoldDB" id="A0A0L0F2N6"/>
<dbReference type="STRING" id="667725.A0A0L0F2N6"/>
<accession>A0A0L0F2N6</accession>
<dbReference type="PANTHER" id="PTHR47839:SF1">
    <property type="entry name" value="DOMAIN PROTEIN, PUTATIVE (AFU_ORTHOLOGUE AFUA_6G04830)-RELATED"/>
    <property type="match status" value="1"/>
</dbReference>
<dbReference type="PANTHER" id="PTHR47839">
    <property type="entry name" value="DOMAIN PROTEIN, PUTATIVE (AFU_ORTHOLOGUE AFUA_6G04830)-RELATED"/>
    <property type="match status" value="1"/>
</dbReference>